<name>I3YER0_THIV6</name>
<dbReference type="KEGG" id="tvi:Thivi_3624"/>
<evidence type="ECO:0000313" key="4">
    <source>
        <dbReference type="Proteomes" id="UP000006062"/>
    </source>
</evidence>
<feature type="domain" description="Glycosyltransferase subfamily 4-like N-terminal" evidence="2">
    <location>
        <begin position="18"/>
        <end position="119"/>
    </location>
</feature>
<gene>
    <name evidence="3" type="ordered locus">Thivi_3624</name>
</gene>
<dbReference type="AlphaFoldDB" id="I3YER0"/>
<dbReference type="HOGENOM" id="CLU_042257_1_0_6"/>
<dbReference type="Pfam" id="PF13439">
    <property type="entry name" value="Glyco_transf_4"/>
    <property type="match status" value="1"/>
</dbReference>
<sequence length="385" mass="43530">MKIAQIAPLHESVPPKTYGGTERVVHYLTETLVDKGHEVTLFASGDSTTRAELQAALPEAMRLAREPRNPGLWHLLQLEQVAKQAERFDILHFHTDYSHFPLWRRMHQPQLTTLHGRLDLPDLQAVYDEFQEMPVVSIANHQRKPLPQARWIGTDYNGIPSSLYDFNPEPGDHFAFLGRISPEKGAEAAIEIALRAEVPLKIAAKVDVVDRDYFEQRIRRHLSHPLIEFIGEIDEQGKNQLLGSSRGLLFPIDWPEPFGLVMIEAMACGTPVIAYRMGSVPEVMREGITGYIVTTPKQAVRAIKMIDQVDRRGCRDNFERRFSADRMAEGYLRLYRRLLAKVSMPASHERRRGFAPRTADAGWPLSGSGFLAPDVVESGGRGERV</sequence>
<dbReference type="GO" id="GO:1901135">
    <property type="term" value="P:carbohydrate derivative metabolic process"/>
    <property type="evidence" value="ECO:0007669"/>
    <property type="project" value="UniProtKB-ARBA"/>
</dbReference>
<organism evidence="3 4">
    <name type="scientific">Thiocystis violascens (strain ATCC 17096 / DSM 198 / 6111)</name>
    <name type="common">Chromatium violascens</name>
    <dbReference type="NCBI Taxonomy" id="765911"/>
    <lineage>
        <taxon>Bacteria</taxon>
        <taxon>Pseudomonadati</taxon>
        <taxon>Pseudomonadota</taxon>
        <taxon>Gammaproteobacteria</taxon>
        <taxon>Chromatiales</taxon>
        <taxon>Chromatiaceae</taxon>
        <taxon>Thiocystis</taxon>
    </lineage>
</organism>
<dbReference type="Pfam" id="PF00534">
    <property type="entry name" value="Glycos_transf_1"/>
    <property type="match status" value="1"/>
</dbReference>
<evidence type="ECO:0000259" key="2">
    <source>
        <dbReference type="Pfam" id="PF13439"/>
    </source>
</evidence>
<reference evidence="3 4" key="1">
    <citation type="submission" date="2012-06" db="EMBL/GenBank/DDBJ databases">
        <title>Complete sequence of Thiocystis violascens DSM 198.</title>
        <authorList>
            <consortium name="US DOE Joint Genome Institute"/>
            <person name="Lucas S."/>
            <person name="Han J."/>
            <person name="Lapidus A."/>
            <person name="Cheng J.-F."/>
            <person name="Goodwin L."/>
            <person name="Pitluck S."/>
            <person name="Peters L."/>
            <person name="Ovchinnikova G."/>
            <person name="Teshima H."/>
            <person name="Detter J.C."/>
            <person name="Han C."/>
            <person name="Tapia R."/>
            <person name="Land M."/>
            <person name="Hauser L."/>
            <person name="Kyrpides N."/>
            <person name="Ivanova N."/>
            <person name="Pagani I."/>
            <person name="Vogl K."/>
            <person name="Liu Z."/>
            <person name="Frigaard N.-U."/>
            <person name="Bryant D."/>
            <person name="Woyke T."/>
        </authorList>
    </citation>
    <scope>NUCLEOTIDE SEQUENCE [LARGE SCALE GENOMIC DNA]</scope>
    <source>
        <strain evidence="4">ATCC 17096 / DSM 198 / 6111</strain>
    </source>
</reference>
<dbReference type="eggNOG" id="COG0438">
    <property type="taxonomic scope" value="Bacteria"/>
</dbReference>
<dbReference type="InterPro" id="IPR001296">
    <property type="entry name" value="Glyco_trans_1"/>
</dbReference>
<accession>I3YER0</accession>
<keyword evidence="3" id="KW-0808">Transferase</keyword>
<dbReference type="Proteomes" id="UP000006062">
    <property type="component" value="Chromosome"/>
</dbReference>
<keyword evidence="4" id="KW-1185">Reference proteome</keyword>
<evidence type="ECO:0000313" key="3">
    <source>
        <dbReference type="EMBL" id="AFL75478.1"/>
    </source>
</evidence>
<proteinExistence type="predicted"/>
<dbReference type="CDD" id="cd03802">
    <property type="entry name" value="GT4_AviGT4-like"/>
    <property type="match status" value="1"/>
</dbReference>
<dbReference type="RefSeq" id="WP_014779874.1">
    <property type="nucleotide sequence ID" value="NC_018012.1"/>
</dbReference>
<dbReference type="InterPro" id="IPR028098">
    <property type="entry name" value="Glyco_trans_4-like_N"/>
</dbReference>
<dbReference type="Gene3D" id="3.40.50.2000">
    <property type="entry name" value="Glycogen Phosphorylase B"/>
    <property type="match status" value="2"/>
</dbReference>
<dbReference type="PANTHER" id="PTHR12526">
    <property type="entry name" value="GLYCOSYLTRANSFERASE"/>
    <property type="match status" value="1"/>
</dbReference>
<dbReference type="OrthoDB" id="6194329at2"/>
<dbReference type="GO" id="GO:0016757">
    <property type="term" value="F:glycosyltransferase activity"/>
    <property type="evidence" value="ECO:0007669"/>
    <property type="project" value="InterPro"/>
</dbReference>
<evidence type="ECO:0000259" key="1">
    <source>
        <dbReference type="Pfam" id="PF00534"/>
    </source>
</evidence>
<protein>
    <submittedName>
        <fullName evidence="3">Glycosyltransferase</fullName>
    </submittedName>
</protein>
<dbReference type="SUPFAM" id="SSF53756">
    <property type="entry name" value="UDP-Glycosyltransferase/glycogen phosphorylase"/>
    <property type="match status" value="1"/>
</dbReference>
<dbReference type="EMBL" id="CP003154">
    <property type="protein sequence ID" value="AFL75478.1"/>
    <property type="molecule type" value="Genomic_DNA"/>
</dbReference>
<dbReference type="PANTHER" id="PTHR12526:SF595">
    <property type="entry name" value="BLL5217 PROTEIN"/>
    <property type="match status" value="1"/>
</dbReference>
<feature type="domain" description="Glycosyl transferase family 1" evidence="1">
    <location>
        <begin position="173"/>
        <end position="304"/>
    </location>
</feature>
<dbReference type="STRING" id="765911.Thivi_3624"/>